<protein>
    <submittedName>
        <fullName evidence="1">Uncharacterized protein</fullName>
    </submittedName>
</protein>
<name>A0AA40E5V7_9PEZI</name>
<sequence>MDTNPLLIDVQKQTLFMLPYYRQEKWDDYTALPTSEKEEGEDEIQVPIHPGGVNAWPGLNDGDFNVDERSPNEDGAYDMLADFEQEELEEVKKAVRVAAQTLPKTFKFVKLLGWGGEGVAVLFRRWDRKGEVKEYVAKFKSPDGFKTPHDEARRMKVSTFAPEFGQGLIHAFL</sequence>
<keyword evidence="2" id="KW-1185">Reference proteome</keyword>
<evidence type="ECO:0000313" key="1">
    <source>
        <dbReference type="EMBL" id="KAK0725076.1"/>
    </source>
</evidence>
<gene>
    <name evidence="1" type="ORF">B0H67DRAFT_550712</name>
</gene>
<reference evidence="1" key="1">
    <citation type="submission" date="2023-06" db="EMBL/GenBank/DDBJ databases">
        <title>Genome-scale phylogeny and comparative genomics of the fungal order Sordariales.</title>
        <authorList>
            <consortium name="Lawrence Berkeley National Laboratory"/>
            <person name="Hensen N."/>
            <person name="Bonometti L."/>
            <person name="Westerberg I."/>
            <person name="Brannstrom I.O."/>
            <person name="Guillou S."/>
            <person name="Cros-Aarteil S."/>
            <person name="Calhoun S."/>
            <person name="Haridas S."/>
            <person name="Kuo A."/>
            <person name="Mondo S."/>
            <person name="Pangilinan J."/>
            <person name="Riley R."/>
            <person name="Labutti K."/>
            <person name="Andreopoulos B."/>
            <person name="Lipzen A."/>
            <person name="Chen C."/>
            <person name="Yanf M."/>
            <person name="Daum C."/>
            <person name="Ng V."/>
            <person name="Clum A."/>
            <person name="Steindorff A."/>
            <person name="Ohm R."/>
            <person name="Martin F."/>
            <person name="Silar P."/>
            <person name="Natvig D."/>
            <person name="Lalanne C."/>
            <person name="Gautier V."/>
            <person name="Ament-Velasquez S.L."/>
            <person name="Kruys A."/>
            <person name="Hutchinson M.I."/>
            <person name="Powell A.J."/>
            <person name="Barry K."/>
            <person name="Miller A.N."/>
            <person name="Grigoriev I.V."/>
            <person name="Debuchy R."/>
            <person name="Gladieux P."/>
            <person name="Thoren M.H."/>
            <person name="Johannesson H."/>
        </authorList>
    </citation>
    <scope>NUCLEOTIDE SEQUENCE</scope>
    <source>
        <strain evidence="1">SMH4607-1</strain>
    </source>
</reference>
<proteinExistence type="predicted"/>
<organism evidence="1 2">
    <name type="scientific">Lasiosphaeris hirsuta</name>
    <dbReference type="NCBI Taxonomy" id="260670"/>
    <lineage>
        <taxon>Eukaryota</taxon>
        <taxon>Fungi</taxon>
        <taxon>Dikarya</taxon>
        <taxon>Ascomycota</taxon>
        <taxon>Pezizomycotina</taxon>
        <taxon>Sordariomycetes</taxon>
        <taxon>Sordariomycetidae</taxon>
        <taxon>Sordariales</taxon>
        <taxon>Lasiosphaeriaceae</taxon>
        <taxon>Lasiosphaeris</taxon>
    </lineage>
</organism>
<dbReference type="EMBL" id="JAUKUA010000002">
    <property type="protein sequence ID" value="KAK0725076.1"/>
    <property type="molecule type" value="Genomic_DNA"/>
</dbReference>
<evidence type="ECO:0000313" key="2">
    <source>
        <dbReference type="Proteomes" id="UP001172102"/>
    </source>
</evidence>
<dbReference type="Proteomes" id="UP001172102">
    <property type="component" value="Unassembled WGS sequence"/>
</dbReference>
<dbReference type="AlphaFoldDB" id="A0AA40E5V7"/>
<accession>A0AA40E5V7</accession>
<comment type="caution">
    <text evidence="1">The sequence shown here is derived from an EMBL/GenBank/DDBJ whole genome shotgun (WGS) entry which is preliminary data.</text>
</comment>